<keyword evidence="2" id="KW-1185">Reference proteome</keyword>
<reference evidence="1 2" key="1">
    <citation type="submission" date="2024-04" db="EMBL/GenBank/DDBJ databases">
        <title>whole genome sequencing of Lutimonas vermicola strain IMCC1616.</title>
        <authorList>
            <person name="Bae S.S."/>
        </authorList>
    </citation>
    <scope>NUCLEOTIDE SEQUENCE [LARGE SCALE GENOMIC DNA]</scope>
    <source>
        <strain evidence="1 2">IMCC1616</strain>
    </source>
</reference>
<dbReference type="InterPro" id="IPR022551">
    <property type="entry name" value="BrxC"/>
</dbReference>
<comment type="caution">
    <text evidence="1">The sequence shown here is derived from an EMBL/GenBank/DDBJ whole genome shotgun (WGS) entry which is preliminary data.</text>
</comment>
<proteinExistence type="predicted"/>
<dbReference type="Gene3D" id="3.40.30.10">
    <property type="entry name" value="Glutaredoxin"/>
    <property type="match status" value="1"/>
</dbReference>
<evidence type="ECO:0000313" key="2">
    <source>
        <dbReference type="Proteomes" id="UP001474120"/>
    </source>
</evidence>
<dbReference type="Proteomes" id="UP001474120">
    <property type="component" value="Unassembled WGS sequence"/>
</dbReference>
<evidence type="ECO:0000313" key="1">
    <source>
        <dbReference type="EMBL" id="MEL4454621.1"/>
    </source>
</evidence>
<accession>A0ABU9KWQ1</accession>
<name>A0ABU9KWQ1_9FLAO</name>
<dbReference type="Pfam" id="PF11009">
    <property type="entry name" value="BrxC"/>
    <property type="match status" value="1"/>
</dbReference>
<dbReference type="NCBIfam" id="TIGR04019">
    <property type="entry name" value="B_thiol_YtxJ"/>
    <property type="match status" value="1"/>
</dbReference>
<protein>
    <submittedName>
        <fullName evidence="1">Bacillithiol system redox-active protein YtxJ</fullName>
    </submittedName>
</protein>
<sequence>MFEFLRNSNKKDSTGNQLRVNVESSEQLDDILALSQENNVYIFKHSSRCGISSVVLNRFEKQVKEKNETYFHVHIQGNRSLSNRIAEELQIRHESPQLIVLKNARVLAHGSHYDILEIVPSL</sequence>
<organism evidence="1 2">
    <name type="scientific">Lutimonas vermicola</name>
    <dbReference type="NCBI Taxonomy" id="414288"/>
    <lineage>
        <taxon>Bacteria</taxon>
        <taxon>Pseudomonadati</taxon>
        <taxon>Bacteroidota</taxon>
        <taxon>Flavobacteriia</taxon>
        <taxon>Flavobacteriales</taxon>
        <taxon>Flavobacteriaceae</taxon>
        <taxon>Lutimonas</taxon>
    </lineage>
</organism>
<dbReference type="EMBL" id="JBCDNA010000001">
    <property type="protein sequence ID" value="MEL4454621.1"/>
    <property type="molecule type" value="Genomic_DNA"/>
</dbReference>
<gene>
    <name evidence="1" type="primary">ytxJ</name>
    <name evidence="1" type="ORF">AABB81_01845</name>
</gene>
<dbReference type="RefSeq" id="WP_342158200.1">
    <property type="nucleotide sequence ID" value="NZ_JBCDNA010000001.1"/>
</dbReference>